<organism evidence="8 9">
    <name type="scientific">Clavibacter michiganensis subsp. insidiosus</name>
    <dbReference type="NCBI Taxonomy" id="33014"/>
    <lineage>
        <taxon>Bacteria</taxon>
        <taxon>Bacillati</taxon>
        <taxon>Actinomycetota</taxon>
        <taxon>Actinomycetes</taxon>
        <taxon>Micrococcales</taxon>
        <taxon>Microbacteriaceae</taxon>
        <taxon>Clavibacter</taxon>
    </lineage>
</organism>
<comment type="cofactor">
    <cofactor evidence="5">
        <name>Zn(2+)</name>
        <dbReference type="ChEBI" id="CHEBI:29105"/>
    </cofactor>
    <text evidence="5">Binds 1 zinc ion per subunit.</text>
</comment>
<keyword evidence="1 6" id="KW-0489">Methyltransferase</keyword>
<dbReference type="Gene3D" id="3.20.20.330">
    <property type="entry name" value="Homocysteine-binding-like domain"/>
    <property type="match status" value="1"/>
</dbReference>
<dbReference type="Proteomes" id="UP000032604">
    <property type="component" value="Chromosome"/>
</dbReference>
<dbReference type="EMBL" id="CP011043">
    <property type="protein sequence ID" value="AJW80617.1"/>
    <property type="molecule type" value="Genomic_DNA"/>
</dbReference>
<dbReference type="HOGENOM" id="CLU_004914_3_2_11"/>
<evidence type="ECO:0000313" key="9">
    <source>
        <dbReference type="Proteomes" id="UP000032604"/>
    </source>
</evidence>
<dbReference type="PANTHER" id="PTHR46015:SF1">
    <property type="entry name" value="HOMOCYSTEINE S-METHYLTRANSFERASE-LIKE ISOFORM 1"/>
    <property type="match status" value="1"/>
</dbReference>
<dbReference type="PANTHER" id="PTHR46015">
    <property type="entry name" value="ZGC:172121"/>
    <property type="match status" value="1"/>
</dbReference>
<feature type="domain" description="Hcy-binding" evidence="7">
    <location>
        <begin position="1"/>
        <end position="300"/>
    </location>
</feature>
<evidence type="ECO:0000256" key="2">
    <source>
        <dbReference type="ARBA" id="ARBA00022679"/>
    </source>
</evidence>
<dbReference type="PROSITE" id="PS50970">
    <property type="entry name" value="HCY"/>
    <property type="match status" value="1"/>
</dbReference>
<evidence type="ECO:0000256" key="5">
    <source>
        <dbReference type="PIRSR" id="PIRSR037505-2"/>
    </source>
</evidence>
<reference evidence="8 9" key="1">
    <citation type="journal article" date="2015" name="Genome Announc.">
        <title>Complete Genome Sequence of Clavibacter michiganensis subsp. insidiosus R1-1 Using PacBio Single-Molecule Real-Time Technology.</title>
        <authorList>
            <person name="Lu Y."/>
            <person name="Samac D.A."/>
            <person name="Glazebrook J."/>
            <person name="Ishimaru C.A."/>
        </authorList>
    </citation>
    <scope>NUCLEOTIDE SEQUENCE [LARGE SCALE GENOMIC DNA]</scope>
    <source>
        <strain evidence="8 9">R1-1</strain>
    </source>
</reference>
<dbReference type="NCBIfam" id="NF007020">
    <property type="entry name" value="PRK09485.1"/>
    <property type="match status" value="1"/>
</dbReference>
<evidence type="ECO:0000256" key="4">
    <source>
        <dbReference type="ARBA" id="ARBA00022833"/>
    </source>
</evidence>
<proteinExistence type="predicted"/>
<dbReference type="SUPFAM" id="SSF82282">
    <property type="entry name" value="Homocysteine S-methyltransferase"/>
    <property type="match status" value="1"/>
</dbReference>
<dbReference type="GO" id="GO:0008270">
    <property type="term" value="F:zinc ion binding"/>
    <property type="evidence" value="ECO:0007669"/>
    <property type="project" value="InterPro"/>
</dbReference>
<dbReference type="RefSeq" id="WP_045530635.1">
    <property type="nucleotide sequence ID" value="NZ_CP011043.1"/>
</dbReference>
<evidence type="ECO:0000259" key="7">
    <source>
        <dbReference type="PROSITE" id="PS50970"/>
    </source>
</evidence>
<keyword evidence="3 5" id="KW-0479">Metal-binding</keyword>
<evidence type="ECO:0000256" key="3">
    <source>
        <dbReference type="ARBA" id="ARBA00022723"/>
    </source>
</evidence>
<dbReference type="OrthoDB" id="9803687at2"/>
<feature type="binding site" evidence="5 6">
    <location>
        <position position="224"/>
    </location>
    <ligand>
        <name>Zn(2+)</name>
        <dbReference type="ChEBI" id="CHEBI:29105"/>
    </ligand>
</feature>
<name>A0A0D5CMU7_9MICO</name>
<evidence type="ECO:0000256" key="6">
    <source>
        <dbReference type="PROSITE-ProRule" id="PRU00333"/>
    </source>
</evidence>
<keyword evidence="2 6" id="KW-0808">Transferase</keyword>
<evidence type="ECO:0000256" key="1">
    <source>
        <dbReference type="ARBA" id="ARBA00022603"/>
    </source>
</evidence>
<dbReference type="GO" id="GO:0033528">
    <property type="term" value="P:S-methylmethionine cycle"/>
    <property type="evidence" value="ECO:0007669"/>
    <property type="project" value="TreeGrafter"/>
</dbReference>
<dbReference type="GO" id="GO:0008898">
    <property type="term" value="F:S-adenosylmethionine-homocysteine S-methyltransferase activity"/>
    <property type="evidence" value="ECO:0007669"/>
    <property type="project" value="TreeGrafter"/>
</dbReference>
<accession>A0A0D5CMU7</accession>
<dbReference type="GO" id="GO:0032259">
    <property type="term" value="P:methylation"/>
    <property type="evidence" value="ECO:0007669"/>
    <property type="project" value="UniProtKB-KW"/>
</dbReference>
<dbReference type="KEGG" id="cmh:VO01_14565"/>
<gene>
    <name evidence="8" type="ORF">VO01_14565</name>
</gene>
<keyword evidence="4 5" id="KW-0862">Zinc</keyword>
<evidence type="ECO:0000313" key="8">
    <source>
        <dbReference type="EMBL" id="AJW80617.1"/>
    </source>
</evidence>
<dbReference type="PATRIC" id="fig|33014.5.peg.3003"/>
<feature type="binding site" evidence="6">
    <location>
        <position position="285"/>
    </location>
    <ligand>
        <name>Zn(2+)</name>
        <dbReference type="ChEBI" id="CHEBI:29105"/>
    </ligand>
</feature>
<dbReference type="InterPro" id="IPR051486">
    <property type="entry name" value="Hcy_S-methyltransferase"/>
</dbReference>
<dbReference type="GO" id="GO:0009086">
    <property type="term" value="P:methionine biosynthetic process"/>
    <property type="evidence" value="ECO:0007669"/>
    <property type="project" value="InterPro"/>
</dbReference>
<dbReference type="InterPro" id="IPR036589">
    <property type="entry name" value="HCY_dom_sf"/>
</dbReference>
<dbReference type="Pfam" id="PF02574">
    <property type="entry name" value="S-methyl_trans"/>
    <property type="match status" value="1"/>
</dbReference>
<dbReference type="AlphaFoldDB" id="A0A0D5CMU7"/>
<dbReference type="InterPro" id="IPR003726">
    <property type="entry name" value="HCY_dom"/>
</dbReference>
<protein>
    <submittedName>
        <fullName evidence="8">Homocysteine methyltransferase</fullName>
    </submittedName>
</protein>
<sequence>MTRPLQLPDRPLVLDGGLGTLLEARGHDLSDPLWSARVLADEPDAVRAAHAEFFRVGADVAITASYQVGFAAFAARGLSAADTGELLRASVRLAAEARDEVAREDAPGAARDRWVAASVGPYGATLGDGSEYAGSSGLTRAELRRWHAPRFAVLADSGADLLACETIPSLDEGRALVDLARGSGASAWLAFTVAGGRLRSGEPMAEGFRLAEGADEVVAVGINCAHPEEVPAAIAAARSVTDRPVVVYPNSGERWDAVARGWGGDPALPSVDAWIEAGASLVGGCCRVGPDEIRRMRDALR</sequence>
<feature type="binding site" evidence="6">
    <location>
        <position position="286"/>
    </location>
    <ligand>
        <name>Zn(2+)</name>
        <dbReference type="ChEBI" id="CHEBI:29105"/>
    </ligand>
</feature>